<dbReference type="KEGG" id="acan:ACA1_006680"/>
<reference evidence="1 2" key="1">
    <citation type="journal article" date="2013" name="Genome Biol.">
        <title>Genome of Acanthamoeba castellanii highlights extensive lateral gene transfer and early evolution of tyrosine kinase signaling.</title>
        <authorList>
            <person name="Clarke M."/>
            <person name="Lohan A.J."/>
            <person name="Liu B."/>
            <person name="Lagkouvardos I."/>
            <person name="Roy S."/>
            <person name="Zafar N."/>
            <person name="Bertelli C."/>
            <person name="Schilde C."/>
            <person name="Kianianmomeni A."/>
            <person name="Burglin T.R."/>
            <person name="Frech C."/>
            <person name="Turcotte B."/>
            <person name="Kopec K.O."/>
            <person name="Synnott J.M."/>
            <person name="Choo C."/>
            <person name="Paponov I."/>
            <person name="Finkler A."/>
            <person name="Soon Heng Tan C."/>
            <person name="Hutchins A.P."/>
            <person name="Weinmeier T."/>
            <person name="Rattei T."/>
            <person name="Chu J.S."/>
            <person name="Gimenez G."/>
            <person name="Irimia M."/>
            <person name="Rigden D.J."/>
            <person name="Fitzpatrick D.A."/>
            <person name="Lorenzo-Morales J."/>
            <person name="Bateman A."/>
            <person name="Chiu C.H."/>
            <person name="Tang P."/>
            <person name="Hegemann P."/>
            <person name="Fromm H."/>
            <person name="Raoult D."/>
            <person name="Greub G."/>
            <person name="Miranda-Saavedra D."/>
            <person name="Chen N."/>
            <person name="Nash P."/>
            <person name="Ginger M.L."/>
            <person name="Horn M."/>
            <person name="Schaap P."/>
            <person name="Caler L."/>
            <person name="Loftus B."/>
        </authorList>
    </citation>
    <scope>NUCLEOTIDE SEQUENCE [LARGE SCALE GENOMIC DNA]</scope>
    <source>
        <strain evidence="1 2">Neff</strain>
    </source>
</reference>
<gene>
    <name evidence="1" type="ORF">ACA1_006680</name>
</gene>
<evidence type="ECO:0000313" key="1">
    <source>
        <dbReference type="EMBL" id="ELR19895.1"/>
    </source>
</evidence>
<dbReference type="EMBL" id="KB007927">
    <property type="protein sequence ID" value="ELR19895.1"/>
    <property type="molecule type" value="Genomic_DNA"/>
</dbReference>
<dbReference type="GeneID" id="14920734"/>
<protein>
    <submittedName>
        <fullName evidence="1">Arginine deiminase</fullName>
    </submittedName>
</protein>
<name>L8H3W4_ACACF</name>
<dbReference type="STRING" id="1257118.L8H3W4"/>
<dbReference type="SUPFAM" id="SSF55909">
    <property type="entry name" value="Pentein"/>
    <property type="match status" value="1"/>
</dbReference>
<dbReference type="PANTHER" id="PTHR47271:SF2">
    <property type="entry name" value="ARGININE DEIMINASE"/>
    <property type="match status" value="1"/>
</dbReference>
<dbReference type="VEuPathDB" id="AmoebaDB:ACA1_006680"/>
<proteinExistence type="predicted"/>
<evidence type="ECO:0000313" key="2">
    <source>
        <dbReference type="Proteomes" id="UP000011083"/>
    </source>
</evidence>
<dbReference type="OrthoDB" id="5590314at2759"/>
<dbReference type="AlphaFoldDB" id="L8H3W4"/>
<dbReference type="Proteomes" id="UP000011083">
    <property type="component" value="Unassembled WGS sequence"/>
</dbReference>
<dbReference type="GO" id="GO:0016990">
    <property type="term" value="F:arginine deiminase activity"/>
    <property type="evidence" value="ECO:0007669"/>
    <property type="project" value="TreeGrafter"/>
</dbReference>
<organism evidence="1 2">
    <name type="scientific">Acanthamoeba castellanii (strain ATCC 30010 / Neff)</name>
    <dbReference type="NCBI Taxonomy" id="1257118"/>
    <lineage>
        <taxon>Eukaryota</taxon>
        <taxon>Amoebozoa</taxon>
        <taxon>Discosea</taxon>
        <taxon>Longamoebia</taxon>
        <taxon>Centramoebida</taxon>
        <taxon>Acanthamoebidae</taxon>
        <taxon>Acanthamoeba</taxon>
    </lineage>
</organism>
<accession>L8H3W4</accession>
<dbReference type="RefSeq" id="XP_004342000.1">
    <property type="nucleotide sequence ID" value="XM_004341951.1"/>
</dbReference>
<sequence>MHCPGQEAFIATLHPTSALFERPVHLKRAKQAHRLFQQTLRAFGLNVRLDCETDPKARRELEDFAVSHLQYVWAHNGVVSAANAVLNPTAGAQHGPHGRACFIDEHYKRDVIRALDSESLVNLLLCNPTIILQKANRETPVTASYILYACGVVRM</sequence>
<keyword evidence="2" id="KW-1185">Reference proteome</keyword>
<dbReference type="GO" id="GO:0019546">
    <property type="term" value="P:L-arginine deiminase pathway"/>
    <property type="evidence" value="ECO:0007669"/>
    <property type="project" value="TreeGrafter"/>
</dbReference>
<dbReference type="PANTHER" id="PTHR47271">
    <property type="entry name" value="ARGININE DEIMINASE"/>
    <property type="match status" value="1"/>
</dbReference>